<gene>
    <name evidence="5" type="ORF">PECAL_3P12530</name>
</gene>
<keyword evidence="1" id="KW-0175">Coiled coil</keyword>
<name>A0A8J2SEG6_9STRA</name>
<sequence length="866" mass="94374">MGLLNAASWLKGTIDGWLDTIESLDPSKNLKGVGKVAGTLNKFNPLHHLTKTHDGEKYQDLRPSEVFEDVLVDARFRPGAPVGTVEVEVICAGGWTSVGVGDAFSAEDCYALVVLDGGVGITSIKDNAKVPAWSADERRAFRFRIVDPAATLYVAIFDDDPNPLQSDDPIGRCAVGLRSLAPNAAYDAWFPLVFAATEGEALANAGRALVADEPLATAATNAAGKHTQKDSRGAVRLRVKVTWDDGGMTMAKSALTDLLGEAKPQYVTFPATKGGKALRENVRFAMYGEGACPHDAVNEPFSIGRVSDHAHELVDVLLGAVSGLKDRIVALVMYRNPVRSLVALVAWLTSVSNGARAVAWLWLIAALDLRDTLAGVREDDKAKQGHNIVPRVARPQFPMLAWAKAIATGTKAVQHPTSDEEFQAAKKSARGDAESVAIELMLEEWRASGKVKVVEEEDEEEDVVDEDDYKSKKRDAAPMKRFRSIHILKPFLEPVQRLLLGLLLPLRALNALATGRADPVATATLAAACLAIGLGTMFYAHFIHSYVMWLLGWFFTILLYIIGVALFGPQNYFLVKAHVKKKRERQRLRALAGFDPNGHAALQIQDFYRKYTKKLKNLAAEAKKRAHDEKLAEKNRIAEEAKAKAEQEKLFQEAQARRAAVAKADRAHLQALHARQEDKALGPIKAKKNSHALSRHTVKYLRISEDNRTFIYEDPPNKGGFGSHESKSVHLKNVTSVAPYDASKPQMLKFKAGHKEYEFNCESQHERTLLALGLRAATARLAKHPSMVGKGGLLRLAVPAKPLGFLNAALTERNVAFPEPFRSRILPESKELVAQEESTRGATGAPPAPDAGDASPAGTPCTCEVA</sequence>
<evidence type="ECO:0000313" key="5">
    <source>
        <dbReference type="EMBL" id="CAH0371318.1"/>
    </source>
</evidence>
<feature type="coiled-coil region" evidence="1">
    <location>
        <begin position="624"/>
        <end position="657"/>
    </location>
</feature>
<keyword evidence="3" id="KW-1133">Transmembrane helix</keyword>
<feature type="transmembrane region" description="Helical" evidence="3">
    <location>
        <begin position="546"/>
        <end position="575"/>
    </location>
</feature>
<dbReference type="Pfam" id="PF00168">
    <property type="entry name" value="C2"/>
    <property type="match status" value="1"/>
</dbReference>
<dbReference type="InterPro" id="IPR035892">
    <property type="entry name" value="C2_domain_sf"/>
</dbReference>
<dbReference type="EMBL" id="CAKKNE010000003">
    <property type="protein sequence ID" value="CAH0371318.1"/>
    <property type="molecule type" value="Genomic_DNA"/>
</dbReference>
<dbReference type="Gene3D" id="2.60.40.150">
    <property type="entry name" value="C2 domain"/>
    <property type="match status" value="1"/>
</dbReference>
<feature type="compositionally biased region" description="Low complexity" evidence="2">
    <location>
        <begin position="841"/>
        <end position="860"/>
    </location>
</feature>
<accession>A0A8J2SEG6</accession>
<feature type="transmembrane region" description="Helical" evidence="3">
    <location>
        <begin position="520"/>
        <end position="540"/>
    </location>
</feature>
<evidence type="ECO:0000313" key="6">
    <source>
        <dbReference type="Proteomes" id="UP000789595"/>
    </source>
</evidence>
<evidence type="ECO:0000256" key="2">
    <source>
        <dbReference type="SAM" id="MobiDB-lite"/>
    </source>
</evidence>
<evidence type="ECO:0000259" key="4">
    <source>
        <dbReference type="PROSITE" id="PS50004"/>
    </source>
</evidence>
<proteinExistence type="predicted"/>
<keyword evidence="3" id="KW-0812">Transmembrane</keyword>
<feature type="domain" description="C2" evidence="4">
    <location>
        <begin position="66"/>
        <end position="190"/>
    </location>
</feature>
<feature type="compositionally biased region" description="Basic and acidic residues" evidence="2">
    <location>
        <begin position="828"/>
        <end position="839"/>
    </location>
</feature>
<dbReference type="SUPFAM" id="SSF49562">
    <property type="entry name" value="C2 domain (Calcium/lipid-binding domain, CaLB)"/>
    <property type="match status" value="1"/>
</dbReference>
<keyword evidence="6" id="KW-1185">Reference proteome</keyword>
<dbReference type="AlphaFoldDB" id="A0A8J2SEG6"/>
<dbReference type="CDD" id="cd00030">
    <property type="entry name" value="C2"/>
    <property type="match status" value="1"/>
</dbReference>
<evidence type="ECO:0000256" key="1">
    <source>
        <dbReference type="SAM" id="Coils"/>
    </source>
</evidence>
<dbReference type="InterPro" id="IPR000008">
    <property type="entry name" value="C2_dom"/>
</dbReference>
<keyword evidence="3" id="KW-0472">Membrane</keyword>
<protein>
    <recommendedName>
        <fullName evidence="4">C2 domain-containing protein</fullName>
    </recommendedName>
</protein>
<organism evidence="5 6">
    <name type="scientific">Pelagomonas calceolata</name>
    <dbReference type="NCBI Taxonomy" id="35677"/>
    <lineage>
        <taxon>Eukaryota</taxon>
        <taxon>Sar</taxon>
        <taxon>Stramenopiles</taxon>
        <taxon>Ochrophyta</taxon>
        <taxon>Pelagophyceae</taxon>
        <taxon>Pelagomonadales</taxon>
        <taxon>Pelagomonadaceae</taxon>
        <taxon>Pelagomonas</taxon>
    </lineage>
</organism>
<feature type="region of interest" description="Disordered" evidence="2">
    <location>
        <begin position="828"/>
        <end position="866"/>
    </location>
</feature>
<evidence type="ECO:0000256" key="3">
    <source>
        <dbReference type="SAM" id="Phobius"/>
    </source>
</evidence>
<dbReference type="PROSITE" id="PS50004">
    <property type="entry name" value="C2"/>
    <property type="match status" value="1"/>
</dbReference>
<comment type="caution">
    <text evidence="5">The sequence shown here is derived from an EMBL/GenBank/DDBJ whole genome shotgun (WGS) entry which is preliminary data.</text>
</comment>
<reference evidence="5" key="1">
    <citation type="submission" date="2021-11" db="EMBL/GenBank/DDBJ databases">
        <authorList>
            <consortium name="Genoscope - CEA"/>
            <person name="William W."/>
        </authorList>
    </citation>
    <scope>NUCLEOTIDE SEQUENCE</scope>
</reference>
<dbReference type="Proteomes" id="UP000789595">
    <property type="component" value="Unassembled WGS sequence"/>
</dbReference>